<reference evidence="2" key="2">
    <citation type="submission" date="2020-09" db="EMBL/GenBank/DDBJ databases">
        <authorList>
            <person name="Sun Q."/>
            <person name="Zhou Y."/>
        </authorList>
    </citation>
    <scope>NUCLEOTIDE SEQUENCE</scope>
    <source>
        <strain evidence="2">CGMCC 4.5737</strain>
    </source>
</reference>
<feature type="region of interest" description="Disordered" evidence="1">
    <location>
        <begin position="27"/>
        <end position="63"/>
    </location>
</feature>
<proteinExistence type="predicted"/>
<dbReference type="AlphaFoldDB" id="A0A8J3FS68"/>
<feature type="region of interest" description="Disordered" evidence="1">
    <location>
        <begin position="106"/>
        <end position="130"/>
    </location>
</feature>
<reference evidence="2" key="1">
    <citation type="journal article" date="2014" name="Int. J. Syst. Evol. Microbiol.">
        <title>Complete genome sequence of Corynebacterium casei LMG S-19264T (=DSM 44701T), isolated from a smear-ripened cheese.</title>
        <authorList>
            <consortium name="US DOE Joint Genome Institute (JGI-PGF)"/>
            <person name="Walter F."/>
            <person name="Albersmeier A."/>
            <person name="Kalinowski J."/>
            <person name="Ruckert C."/>
        </authorList>
    </citation>
    <scope>NUCLEOTIDE SEQUENCE</scope>
    <source>
        <strain evidence="2">CGMCC 4.5737</strain>
    </source>
</reference>
<keyword evidence="3" id="KW-1185">Reference proteome</keyword>
<protein>
    <submittedName>
        <fullName evidence="2">Uncharacterized protein</fullName>
    </submittedName>
</protein>
<evidence type="ECO:0000313" key="2">
    <source>
        <dbReference type="EMBL" id="GGM34227.1"/>
    </source>
</evidence>
<organism evidence="2 3">
    <name type="scientific">Longimycelium tulufanense</name>
    <dbReference type="NCBI Taxonomy" id="907463"/>
    <lineage>
        <taxon>Bacteria</taxon>
        <taxon>Bacillati</taxon>
        <taxon>Actinomycetota</taxon>
        <taxon>Actinomycetes</taxon>
        <taxon>Pseudonocardiales</taxon>
        <taxon>Pseudonocardiaceae</taxon>
        <taxon>Longimycelium</taxon>
    </lineage>
</organism>
<evidence type="ECO:0000256" key="1">
    <source>
        <dbReference type="SAM" id="MobiDB-lite"/>
    </source>
</evidence>
<feature type="compositionally biased region" description="Polar residues" evidence="1">
    <location>
        <begin position="106"/>
        <end position="119"/>
    </location>
</feature>
<gene>
    <name evidence="2" type="ORF">GCM10012275_01940</name>
</gene>
<dbReference type="Proteomes" id="UP000637578">
    <property type="component" value="Unassembled WGS sequence"/>
</dbReference>
<sequence>MLLMGWTEVGHGLLQAIGDIGRTPIVNTDGVPAQDRRVEQPPGGADYWGAVPASDRPADDQSTTDINACRTGEDQYLELARQADAEHWERYRRPILGRDLAETASGRCSTLPGSWSQYYAPNGRPGRRSR</sequence>
<dbReference type="EMBL" id="BMMK01000001">
    <property type="protein sequence ID" value="GGM34227.1"/>
    <property type="molecule type" value="Genomic_DNA"/>
</dbReference>
<name>A0A8J3FS68_9PSEU</name>
<comment type="caution">
    <text evidence="2">The sequence shown here is derived from an EMBL/GenBank/DDBJ whole genome shotgun (WGS) entry which is preliminary data.</text>
</comment>
<accession>A0A8J3FS68</accession>
<evidence type="ECO:0000313" key="3">
    <source>
        <dbReference type="Proteomes" id="UP000637578"/>
    </source>
</evidence>